<protein>
    <submittedName>
        <fullName evidence="5">Methyl-accepting chemotaxis protein</fullName>
    </submittedName>
</protein>
<keyword evidence="6" id="KW-1185">Reference proteome</keyword>
<dbReference type="InterPro" id="IPR009050">
    <property type="entry name" value="Globin-like_sf"/>
</dbReference>
<dbReference type="Pfam" id="PF11563">
    <property type="entry name" value="Protoglobin"/>
    <property type="match status" value="1"/>
</dbReference>
<proteinExistence type="predicted"/>
<feature type="domain" description="Methyl-accepting transducer" evidence="4">
    <location>
        <begin position="207"/>
        <end position="436"/>
    </location>
</feature>
<dbReference type="PANTHER" id="PTHR32089:SF112">
    <property type="entry name" value="LYSOZYME-LIKE PROTEIN-RELATED"/>
    <property type="match status" value="1"/>
</dbReference>
<dbReference type="Gene3D" id="1.10.490.10">
    <property type="entry name" value="Globins"/>
    <property type="match status" value="1"/>
</dbReference>
<dbReference type="PROSITE" id="PS50111">
    <property type="entry name" value="CHEMOTAXIS_TRANSDUC_2"/>
    <property type="match status" value="1"/>
</dbReference>
<dbReference type="Gene3D" id="2.40.10.220">
    <property type="entry name" value="predicted glycosyltransferase like domains"/>
    <property type="match status" value="1"/>
</dbReference>
<dbReference type="InterPro" id="IPR044398">
    <property type="entry name" value="Globin-sensor_dom"/>
</dbReference>
<feature type="region of interest" description="Disordered" evidence="3">
    <location>
        <begin position="1"/>
        <end position="29"/>
    </location>
</feature>
<organism evidence="5 6">
    <name type="scientific">Azospirillum rugosum</name>
    <dbReference type="NCBI Taxonomy" id="416170"/>
    <lineage>
        <taxon>Bacteria</taxon>
        <taxon>Pseudomonadati</taxon>
        <taxon>Pseudomonadota</taxon>
        <taxon>Alphaproteobacteria</taxon>
        <taxon>Rhodospirillales</taxon>
        <taxon>Azospirillaceae</taxon>
        <taxon>Azospirillum</taxon>
    </lineage>
</organism>
<evidence type="ECO:0000313" key="6">
    <source>
        <dbReference type="Proteomes" id="UP000781958"/>
    </source>
</evidence>
<evidence type="ECO:0000256" key="1">
    <source>
        <dbReference type="ARBA" id="ARBA00023224"/>
    </source>
</evidence>
<gene>
    <name evidence="5" type="ORF">J2851_003359</name>
</gene>
<reference evidence="5 6" key="1">
    <citation type="submission" date="2021-03" db="EMBL/GenBank/DDBJ databases">
        <title>Genomic Encyclopedia of Type Strains, Phase III (KMG-III): the genomes of soil and plant-associated and newly described type strains.</title>
        <authorList>
            <person name="Whitman W."/>
        </authorList>
    </citation>
    <scope>NUCLEOTIDE SEQUENCE [LARGE SCALE GENOMIC DNA]</scope>
    <source>
        <strain evidence="5 6">IMMIB AFH-6</strain>
    </source>
</reference>
<dbReference type="InterPro" id="IPR004089">
    <property type="entry name" value="MCPsignal_dom"/>
</dbReference>
<accession>A0ABS4SM00</accession>
<dbReference type="Proteomes" id="UP000781958">
    <property type="component" value="Unassembled WGS sequence"/>
</dbReference>
<dbReference type="InterPro" id="IPR009875">
    <property type="entry name" value="PilZ_domain"/>
</dbReference>
<dbReference type="RefSeq" id="WP_209767500.1">
    <property type="nucleotide sequence ID" value="NZ_JAGINP010000011.1"/>
</dbReference>
<dbReference type="Pfam" id="PF07238">
    <property type="entry name" value="PilZ"/>
    <property type="match status" value="1"/>
</dbReference>
<dbReference type="CDD" id="cd01068">
    <property type="entry name" value="globin_sensor"/>
    <property type="match status" value="1"/>
</dbReference>
<sequence>MHATAAVSPSAPPRTAGPDRQGPDQEGLDRDLWRIDGRTEATLRTLGPALGPVLDTTIDAFYAFMAKQPDVAALLSDPDRVAAIQRAHRAQWDAFFAANFDADYLERVRKLGHAHQKAGVAPKFYMAGYSMLLERMAAHVIRSHRFGRDQAAAEVGALIRAVLMEAELALSVYHHAATSSDMSAEMEEFAEGFERELSEAVDLVRHNAASMEGAADEVLGAANKVATEGERVTDASEQTNMNARLIALAARGLSESFSEITAKVEHATESSRSAAGRSQEAQASAQTLVAASERIGSVVTLIERIAKETRLLALNASIEAARAGNAGKGFAVVANEVKTLADQTNSATGDIRMQIEAMQASIARTVTAIEAVAGRVTAVTEDIASITESVGEQAIVTRDIADNADEMAASMQNVHESIERVAQAAERSTRKASELWENATGLVRQIFGIKRRVTASLRGTRFGNRRREDRVAVDVAARVEVDGLTFDSRLDNISMGGCQVREVQLASADGYAIRLDIDGLGRATGTIVATERDIAHVRFDPLTADFATRLAAALARWNAADQELVALAQDTARTIGGLFDEAIDRGRIGVDALFSAEYTPVPGSDPPQVTAPFTELCDQLLADLQDRAMARHRRIAFCAAVDRNGYLPTHNSKYSEPQRPDDPDWNNAHCRNRRMFDDATGLAAARNRQPVLIQTYRRDMGGGLVVSMKDVAAPIYVKGKHWGAFRIGCEDRVQG</sequence>
<name>A0ABS4SM00_9PROT</name>
<dbReference type="InterPro" id="IPR012292">
    <property type="entry name" value="Globin/Proto"/>
</dbReference>
<dbReference type="SUPFAM" id="SSF46458">
    <property type="entry name" value="Globin-like"/>
    <property type="match status" value="1"/>
</dbReference>
<dbReference type="Gene3D" id="1.10.287.950">
    <property type="entry name" value="Methyl-accepting chemotaxis protein"/>
    <property type="match status" value="1"/>
</dbReference>
<keyword evidence="1 2" id="KW-0807">Transducer</keyword>
<dbReference type="Pfam" id="PF00015">
    <property type="entry name" value="MCPsignal"/>
    <property type="match status" value="1"/>
</dbReference>
<comment type="caution">
    <text evidence="5">The sequence shown here is derived from an EMBL/GenBank/DDBJ whole genome shotgun (WGS) entry which is preliminary data.</text>
</comment>
<dbReference type="SUPFAM" id="SSF141371">
    <property type="entry name" value="PilZ domain-like"/>
    <property type="match status" value="1"/>
</dbReference>
<evidence type="ECO:0000256" key="2">
    <source>
        <dbReference type="PROSITE-ProRule" id="PRU00284"/>
    </source>
</evidence>
<dbReference type="EMBL" id="JAGINP010000011">
    <property type="protein sequence ID" value="MBP2293576.1"/>
    <property type="molecule type" value="Genomic_DNA"/>
</dbReference>
<evidence type="ECO:0000313" key="5">
    <source>
        <dbReference type="EMBL" id="MBP2293576.1"/>
    </source>
</evidence>
<evidence type="ECO:0000259" key="4">
    <source>
        <dbReference type="PROSITE" id="PS50111"/>
    </source>
</evidence>
<evidence type="ECO:0000256" key="3">
    <source>
        <dbReference type="SAM" id="MobiDB-lite"/>
    </source>
</evidence>
<dbReference type="SMART" id="SM00283">
    <property type="entry name" value="MA"/>
    <property type="match status" value="1"/>
</dbReference>
<dbReference type="PANTHER" id="PTHR32089">
    <property type="entry name" value="METHYL-ACCEPTING CHEMOTAXIS PROTEIN MCPB"/>
    <property type="match status" value="1"/>
</dbReference>
<dbReference type="SUPFAM" id="SSF58104">
    <property type="entry name" value="Methyl-accepting chemotaxis protein (MCP) signaling domain"/>
    <property type="match status" value="1"/>
</dbReference>
<dbReference type="InterPro" id="IPR039379">
    <property type="entry name" value="Protoglobin_sensor_dom"/>
</dbReference>